<protein>
    <recommendedName>
        <fullName evidence="3">Transcription initiation factor TFIID subunit 8</fullName>
    </recommendedName>
</protein>
<evidence type="ECO:0000313" key="8">
    <source>
        <dbReference type="EMBL" id="KAF7683495.1"/>
    </source>
</evidence>
<dbReference type="InterPro" id="IPR019473">
    <property type="entry name" value="TFIID_su8_C"/>
</dbReference>
<keyword evidence="6" id="KW-0539">Nucleus</keyword>
<comment type="similarity">
    <text evidence="2">Belongs to the TAF8 family.</text>
</comment>
<dbReference type="InterPro" id="IPR037818">
    <property type="entry name" value="TAF8"/>
</dbReference>
<dbReference type="PANTHER" id="PTHR46469">
    <property type="entry name" value="TRANSCRIPTION INITIATION FACTOR TFIID SUBUNIT 8"/>
    <property type="match status" value="1"/>
</dbReference>
<evidence type="ECO:0000256" key="4">
    <source>
        <dbReference type="ARBA" id="ARBA00023015"/>
    </source>
</evidence>
<dbReference type="CDD" id="cd08049">
    <property type="entry name" value="TAF8"/>
    <property type="match status" value="1"/>
</dbReference>
<dbReference type="PANTHER" id="PTHR46469:SF1">
    <property type="entry name" value="TRANSCRIPTION INITIATION FACTOR TFIID SUBUNIT 8"/>
    <property type="match status" value="1"/>
</dbReference>
<dbReference type="CDD" id="cd00076">
    <property type="entry name" value="HFD_SF"/>
    <property type="match status" value="1"/>
</dbReference>
<keyword evidence="5" id="KW-0804">Transcription</keyword>
<reference evidence="8 9" key="1">
    <citation type="submission" date="2019-01" db="EMBL/GenBank/DDBJ databases">
        <title>Genomes sequencing and comparative genomics of infectious freshwater microsporidia, Cucumispora dikerogammari and Thelohania contejeani.</title>
        <authorList>
            <person name="Cormier A."/>
            <person name="Giraud I."/>
            <person name="Wattier R."/>
            <person name="Teixeira M."/>
            <person name="Grandjean F."/>
            <person name="Rigaud T."/>
            <person name="Cordaux R."/>
        </authorList>
    </citation>
    <scope>NUCLEOTIDE SEQUENCE [LARGE SCALE GENOMIC DNA]</scope>
    <source>
        <strain evidence="8">T1</strain>
        <tissue evidence="8">Spores</tissue>
    </source>
</reference>
<proteinExistence type="inferred from homology"/>
<evidence type="ECO:0000256" key="3">
    <source>
        <dbReference type="ARBA" id="ARBA00017307"/>
    </source>
</evidence>
<sequence>MVYEMFLEYCIVRALKRAGFERADPKSLKILTELTTIKIHTMLSHLSIQTSQAKRQNTTMIDIFNTFKVSFKEIENYSPLHLEFEMPNEENNFISSVASYGEKPLHIYDYMPVFPATHTFKHTFIKEKKKDDRPKNIKQRVDQSLNAETNLFKLLNASRDIPPYINFMF</sequence>
<comment type="caution">
    <text evidence="8">The sequence shown here is derived from an EMBL/GenBank/DDBJ whole genome shotgun (WGS) entry which is preliminary data.</text>
</comment>
<accession>A0ABQ7HZE9</accession>
<name>A0ABQ7HZE9_9MICR</name>
<dbReference type="InterPro" id="IPR009072">
    <property type="entry name" value="Histone-fold"/>
</dbReference>
<dbReference type="Proteomes" id="UP001516464">
    <property type="component" value="Unassembled WGS sequence"/>
</dbReference>
<evidence type="ECO:0000259" key="7">
    <source>
        <dbReference type="Pfam" id="PF10406"/>
    </source>
</evidence>
<feature type="domain" description="Transcription factor TFIID subunit 8 C-terminal" evidence="7">
    <location>
        <begin position="106"/>
        <end position="154"/>
    </location>
</feature>
<keyword evidence="9" id="KW-1185">Reference proteome</keyword>
<dbReference type="Pfam" id="PF10406">
    <property type="entry name" value="TAF8_C"/>
    <property type="match status" value="1"/>
</dbReference>
<comment type="subcellular location">
    <subcellularLocation>
        <location evidence="1">Nucleus</location>
    </subcellularLocation>
</comment>
<dbReference type="Gene3D" id="1.10.20.10">
    <property type="entry name" value="Histone, subunit A"/>
    <property type="match status" value="1"/>
</dbReference>
<dbReference type="EMBL" id="SBIQ01000081">
    <property type="protein sequence ID" value="KAF7683495.1"/>
    <property type="molecule type" value="Genomic_DNA"/>
</dbReference>
<organism evidence="8 9">
    <name type="scientific">Astathelohania contejeani</name>
    <dbReference type="NCBI Taxonomy" id="164912"/>
    <lineage>
        <taxon>Eukaryota</taxon>
        <taxon>Fungi</taxon>
        <taxon>Fungi incertae sedis</taxon>
        <taxon>Microsporidia</taxon>
        <taxon>Astathelohaniidae</taxon>
        <taxon>Astathelohania</taxon>
    </lineage>
</organism>
<evidence type="ECO:0000256" key="6">
    <source>
        <dbReference type="ARBA" id="ARBA00023242"/>
    </source>
</evidence>
<evidence type="ECO:0000256" key="2">
    <source>
        <dbReference type="ARBA" id="ARBA00008767"/>
    </source>
</evidence>
<keyword evidence="4" id="KW-0805">Transcription regulation</keyword>
<evidence type="ECO:0000313" key="9">
    <source>
        <dbReference type="Proteomes" id="UP001516464"/>
    </source>
</evidence>
<evidence type="ECO:0000256" key="1">
    <source>
        <dbReference type="ARBA" id="ARBA00004123"/>
    </source>
</evidence>
<evidence type="ECO:0000256" key="5">
    <source>
        <dbReference type="ARBA" id="ARBA00023163"/>
    </source>
</evidence>
<gene>
    <name evidence="8" type="ORF">TCON_1295</name>
</gene>